<evidence type="ECO:0000313" key="3">
    <source>
        <dbReference type="EMBL" id="TIC85324.1"/>
    </source>
</evidence>
<comment type="caution">
    <text evidence="3">The sequence shown here is derived from an EMBL/GenBank/DDBJ whole genome shotgun (WGS) entry which is preliminary data.</text>
</comment>
<keyword evidence="4" id="KW-1185">Reference proteome</keyword>
<dbReference type="InterPro" id="IPR006311">
    <property type="entry name" value="TAT_signal"/>
</dbReference>
<reference evidence="3 4" key="1">
    <citation type="submission" date="2019-04" db="EMBL/GenBank/DDBJ databases">
        <title>Crenobacter sp. nov.</title>
        <authorList>
            <person name="Shi S."/>
        </authorList>
    </citation>
    <scope>NUCLEOTIDE SEQUENCE [LARGE SCALE GENOMIC DNA]</scope>
    <source>
        <strain evidence="3 4">GY 70310</strain>
    </source>
</reference>
<dbReference type="OrthoDB" id="8583485at2"/>
<protein>
    <submittedName>
        <fullName evidence="3">EpsI family protein</fullName>
    </submittedName>
</protein>
<feature type="signal peptide" evidence="1">
    <location>
        <begin position="1"/>
        <end position="24"/>
    </location>
</feature>
<evidence type="ECO:0000313" key="4">
    <source>
        <dbReference type="Proteomes" id="UP000308891"/>
    </source>
</evidence>
<feature type="domain" description="Methanolan biosynthesis EpsI" evidence="2">
    <location>
        <begin position="10"/>
        <end position="217"/>
    </location>
</feature>
<gene>
    <name evidence="3" type="primary">epsI</name>
    <name evidence="3" type="ORF">E5K04_04910</name>
</gene>
<organism evidence="3 4">
    <name type="scientific">Crenobacter intestini</name>
    <dbReference type="NCBI Taxonomy" id="2563443"/>
    <lineage>
        <taxon>Bacteria</taxon>
        <taxon>Pseudomonadati</taxon>
        <taxon>Pseudomonadota</taxon>
        <taxon>Betaproteobacteria</taxon>
        <taxon>Neisseriales</taxon>
        <taxon>Neisseriaceae</taxon>
        <taxon>Crenobacter</taxon>
    </lineage>
</organism>
<proteinExistence type="predicted"/>
<dbReference type="Proteomes" id="UP000308891">
    <property type="component" value="Unassembled WGS sequence"/>
</dbReference>
<dbReference type="AlphaFoldDB" id="A0A4T0V1D0"/>
<dbReference type="PROSITE" id="PS51318">
    <property type="entry name" value="TAT"/>
    <property type="match status" value="1"/>
</dbReference>
<dbReference type="EMBL" id="STGJ01000003">
    <property type="protein sequence ID" value="TIC85324.1"/>
    <property type="molecule type" value="Genomic_DNA"/>
</dbReference>
<accession>A0A4T0V1D0</accession>
<feature type="chain" id="PRO_5021031398" evidence="1">
    <location>
        <begin position="25"/>
        <end position="229"/>
    </location>
</feature>
<name>A0A4T0V1D0_9NEIS</name>
<sequence>MSRQTRRAFLASALMGGAALAAWAATPTRLLAAGRPAAALSSQLPQAFGAWRVDTGAARQVVNPQQQSELSRIYADTLSRVYVNDEGQRIMLSLAYGRDQRDGMELHYPEVCYPAQGFRQEAARDATLALPGRQLPVRELFMTLGGYRREPVTYWSLVGDEVVRGRRSKKMAEMAYGLSGVIPDGLLFRVSSIGPDDAASYALHRDFAQALYGVLDAHACARFFGRAHG</sequence>
<dbReference type="InterPro" id="IPR014263">
    <property type="entry name" value="Methanolan_biosynth_EpsI"/>
</dbReference>
<dbReference type="InterPro" id="IPR054653">
    <property type="entry name" value="EpsI_type_B_pred"/>
</dbReference>
<dbReference type="Pfam" id="PF11984">
    <property type="entry name" value="DUF3485"/>
    <property type="match status" value="1"/>
</dbReference>
<evidence type="ECO:0000259" key="2">
    <source>
        <dbReference type="Pfam" id="PF11984"/>
    </source>
</evidence>
<keyword evidence="1" id="KW-0732">Signal</keyword>
<dbReference type="NCBIfam" id="TIGR02914">
    <property type="entry name" value="EpsI_fam"/>
    <property type="match status" value="1"/>
</dbReference>
<evidence type="ECO:0000256" key="1">
    <source>
        <dbReference type="SAM" id="SignalP"/>
    </source>
</evidence>
<dbReference type="RefSeq" id="WP_136551773.1">
    <property type="nucleotide sequence ID" value="NZ_STGJ01000003.1"/>
</dbReference>
<dbReference type="NCBIfam" id="NF045609">
    <property type="entry name" value="EpsI_type_B"/>
    <property type="match status" value="1"/>
</dbReference>